<comment type="caution">
    <text evidence="2">The sequence shown here is derived from an EMBL/GenBank/DDBJ whole genome shotgun (WGS) entry which is preliminary data.</text>
</comment>
<dbReference type="AlphaFoldDB" id="A0A4U5N924"/>
<organism evidence="2 3">
    <name type="scientific">Steinernema carpocapsae</name>
    <name type="common">Entomopathogenic nematode</name>
    <dbReference type="NCBI Taxonomy" id="34508"/>
    <lineage>
        <taxon>Eukaryota</taxon>
        <taxon>Metazoa</taxon>
        <taxon>Ecdysozoa</taxon>
        <taxon>Nematoda</taxon>
        <taxon>Chromadorea</taxon>
        <taxon>Rhabditida</taxon>
        <taxon>Tylenchina</taxon>
        <taxon>Panagrolaimomorpha</taxon>
        <taxon>Strongyloidoidea</taxon>
        <taxon>Steinernematidae</taxon>
        <taxon>Steinernema</taxon>
    </lineage>
</organism>
<feature type="region of interest" description="Disordered" evidence="1">
    <location>
        <begin position="1"/>
        <end position="66"/>
    </location>
</feature>
<evidence type="ECO:0000313" key="2">
    <source>
        <dbReference type="EMBL" id="TKR78341.1"/>
    </source>
</evidence>
<evidence type="ECO:0000313" key="3">
    <source>
        <dbReference type="Proteomes" id="UP000298663"/>
    </source>
</evidence>
<protein>
    <submittedName>
        <fullName evidence="2">Uncharacterized protein</fullName>
    </submittedName>
</protein>
<gene>
    <name evidence="2" type="ORF">L596_019158</name>
</gene>
<accession>A0A4U5N924</accession>
<reference evidence="2 3" key="2">
    <citation type="journal article" date="2019" name="G3 (Bethesda)">
        <title>Hybrid Assembly of the Genome of the Entomopathogenic Nematode Steinernema carpocapsae Identifies the X-Chromosome.</title>
        <authorList>
            <person name="Serra L."/>
            <person name="Macchietto M."/>
            <person name="Macias-Munoz A."/>
            <person name="McGill C.J."/>
            <person name="Rodriguez I.M."/>
            <person name="Rodriguez B."/>
            <person name="Murad R."/>
            <person name="Mortazavi A."/>
        </authorList>
    </citation>
    <scope>NUCLEOTIDE SEQUENCE [LARGE SCALE GENOMIC DNA]</scope>
    <source>
        <strain evidence="2 3">ALL</strain>
    </source>
</reference>
<keyword evidence="3" id="KW-1185">Reference proteome</keyword>
<feature type="compositionally biased region" description="Basic and acidic residues" evidence="1">
    <location>
        <begin position="1"/>
        <end position="27"/>
    </location>
</feature>
<dbReference type="Proteomes" id="UP000298663">
    <property type="component" value="Unassembled WGS sequence"/>
</dbReference>
<proteinExistence type="predicted"/>
<evidence type="ECO:0000256" key="1">
    <source>
        <dbReference type="SAM" id="MobiDB-lite"/>
    </source>
</evidence>
<sequence length="66" mass="7775">MRAAQDEGGRRQCQRREGKWRRSEEKRRLRRRKEQSFPRSFCEDGHAIRKQARSKGMTAEVVGGGE</sequence>
<dbReference type="EMBL" id="AZBU02000005">
    <property type="protein sequence ID" value="TKR78341.1"/>
    <property type="molecule type" value="Genomic_DNA"/>
</dbReference>
<name>A0A4U5N924_STECR</name>
<reference evidence="2 3" key="1">
    <citation type="journal article" date="2015" name="Genome Biol.">
        <title>Comparative genomics of Steinernema reveals deeply conserved gene regulatory networks.</title>
        <authorList>
            <person name="Dillman A.R."/>
            <person name="Macchietto M."/>
            <person name="Porter C.F."/>
            <person name="Rogers A."/>
            <person name="Williams B."/>
            <person name="Antoshechkin I."/>
            <person name="Lee M.M."/>
            <person name="Goodwin Z."/>
            <person name="Lu X."/>
            <person name="Lewis E.E."/>
            <person name="Goodrich-Blair H."/>
            <person name="Stock S.P."/>
            <person name="Adams B.J."/>
            <person name="Sternberg P.W."/>
            <person name="Mortazavi A."/>
        </authorList>
    </citation>
    <scope>NUCLEOTIDE SEQUENCE [LARGE SCALE GENOMIC DNA]</scope>
    <source>
        <strain evidence="2 3">ALL</strain>
    </source>
</reference>